<dbReference type="PANTHER" id="PTHR33112">
    <property type="entry name" value="DOMAIN PROTEIN, PUTATIVE-RELATED"/>
    <property type="match status" value="1"/>
</dbReference>
<dbReference type="EMBL" id="JAWRVE010000254">
    <property type="protein sequence ID" value="KAL1846961.1"/>
    <property type="molecule type" value="Genomic_DNA"/>
</dbReference>
<evidence type="ECO:0000313" key="2">
    <source>
        <dbReference type="EMBL" id="KAL1846961.1"/>
    </source>
</evidence>
<dbReference type="InterPro" id="IPR010730">
    <property type="entry name" value="HET"/>
</dbReference>
<dbReference type="PANTHER" id="PTHR33112:SF16">
    <property type="entry name" value="HETEROKARYON INCOMPATIBILITY DOMAIN-CONTAINING PROTEIN"/>
    <property type="match status" value="1"/>
</dbReference>
<proteinExistence type="predicted"/>
<sequence length="699" mass="79252">MATDCEAHKPLVDEFVSHCRKFQEEDPSRELGGIELTCTDGSFKARISMSISRMTQNWSLVLAKSPSDPNHVGKGHVLDPEHVDMDMVKHWMADCLTHHGAKCSNPMKIWPTSPAWLVDVEKNCVVPGHIDMPFIALSYRRGMQAGVSITPEILEDLQQAEALNDPRFSEYMTTMVQHAIHLTSALGMRFLWIDTLCIAHGDPGTAAQLGLMGAIFASATVTIIAADSCVEDGIAGLGIPGSARRDHKQRVLPFGKEKIIVRGISPFLLLGGTPYYSRGWTFQENRLAKRKIFFKDGQAHWECQCRVWHEDLTVGTEIGTYLEPRLREMLAGFPNLSSLSNIIGRYNELEFRYEEDALPGVAGLLAVLSRSFRGGFLYGLPEMFLHAALGWRPFWPFTELTRRVKSDRPEHLQVLKAPLPSWSWVGWKGLVGIGSEAARINHRSYEITETFPVTQWFTAIAPTDPLLARRRIRPFWYENRNQWKQDAAHSMPAGWTRHKLETDKSSFRDEPLFWPDGCGEYVYKHGNLPDDDWGPTNTFYYPFPVKDISETTPPDMPEQTAFLFCKTRGARLWTKGDEVDDELFPGGGTLVVRLNNELSDCVGKLQLHNHAQRAQLRAASEGRELGAEVEVVAINAERSYKLTWKEEEKRRGHPIQVHDCYTILWIEWERGVAYRKAVGWIAKSIWEQLDLKDVNLVLG</sequence>
<keyword evidence="3" id="KW-1185">Reference proteome</keyword>
<reference evidence="2 3" key="1">
    <citation type="journal article" date="2024" name="IMA Fungus">
        <title>IMA Genome - F19 : A genome assembly and annotation guide to empower mycologists, including annotated draft genome sequences of Ceratocystis pirilliformis, Diaporthe australafricana, Fusarium ophioides, Paecilomyces lecythidis, and Sporothrix stenoceras.</title>
        <authorList>
            <person name="Aylward J."/>
            <person name="Wilson A.M."/>
            <person name="Visagie C.M."/>
            <person name="Spraker J."/>
            <person name="Barnes I."/>
            <person name="Buitendag C."/>
            <person name="Ceriani C."/>
            <person name="Del Mar Angel L."/>
            <person name="du Plessis D."/>
            <person name="Fuchs T."/>
            <person name="Gasser K."/>
            <person name="Kramer D."/>
            <person name="Li W."/>
            <person name="Munsamy K."/>
            <person name="Piso A."/>
            <person name="Price J.L."/>
            <person name="Sonnekus B."/>
            <person name="Thomas C."/>
            <person name="van der Nest A."/>
            <person name="van Dijk A."/>
            <person name="van Heerden A."/>
            <person name="van Vuuren N."/>
            <person name="Yilmaz N."/>
            <person name="Duong T.A."/>
            <person name="van der Merwe N.A."/>
            <person name="Wingfield M.J."/>
            <person name="Wingfield B.D."/>
        </authorList>
    </citation>
    <scope>NUCLEOTIDE SEQUENCE [LARGE SCALE GENOMIC DNA]</scope>
    <source>
        <strain evidence="2 3">CMW 18300</strain>
    </source>
</reference>
<evidence type="ECO:0000259" key="1">
    <source>
        <dbReference type="Pfam" id="PF06985"/>
    </source>
</evidence>
<dbReference type="Proteomes" id="UP001583177">
    <property type="component" value="Unassembled WGS sequence"/>
</dbReference>
<accession>A0ABR3VWN8</accession>
<feature type="domain" description="Heterokaryon incompatibility" evidence="1">
    <location>
        <begin position="134"/>
        <end position="284"/>
    </location>
</feature>
<gene>
    <name evidence="2" type="ORF">Daus18300_014091</name>
</gene>
<organism evidence="2 3">
    <name type="scientific">Diaporthe australafricana</name>
    <dbReference type="NCBI Taxonomy" id="127596"/>
    <lineage>
        <taxon>Eukaryota</taxon>
        <taxon>Fungi</taxon>
        <taxon>Dikarya</taxon>
        <taxon>Ascomycota</taxon>
        <taxon>Pezizomycotina</taxon>
        <taxon>Sordariomycetes</taxon>
        <taxon>Sordariomycetidae</taxon>
        <taxon>Diaporthales</taxon>
        <taxon>Diaporthaceae</taxon>
        <taxon>Diaporthe</taxon>
    </lineage>
</organism>
<comment type="caution">
    <text evidence="2">The sequence shown here is derived from an EMBL/GenBank/DDBJ whole genome shotgun (WGS) entry which is preliminary data.</text>
</comment>
<dbReference type="Pfam" id="PF06985">
    <property type="entry name" value="HET"/>
    <property type="match status" value="1"/>
</dbReference>
<evidence type="ECO:0000313" key="3">
    <source>
        <dbReference type="Proteomes" id="UP001583177"/>
    </source>
</evidence>
<name>A0ABR3VWN8_9PEZI</name>
<protein>
    <recommendedName>
        <fullName evidence="1">Heterokaryon incompatibility domain-containing protein</fullName>
    </recommendedName>
</protein>